<protein>
    <submittedName>
        <fullName evidence="2">Uncharacterized protein</fullName>
    </submittedName>
</protein>
<organism evidence="2 3">
    <name type="scientific">Zemynaea arenosa</name>
    <dbReference type="NCBI Taxonomy" id="2561931"/>
    <lineage>
        <taxon>Bacteria</taxon>
        <taxon>Pseudomonadati</taxon>
        <taxon>Pseudomonadota</taxon>
        <taxon>Betaproteobacteria</taxon>
        <taxon>Burkholderiales</taxon>
        <taxon>Oxalobacteraceae</taxon>
        <taxon>Telluria group</taxon>
        <taxon>Zemynaea</taxon>
    </lineage>
</organism>
<reference evidence="2 3" key="1">
    <citation type="submission" date="2019-03" db="EMBL/GenBank/DDBJ databases">
        <title>Draft Genome Sequence of Massilia arenosa sp. nov., a Novel Massilia Species Isolated from a Sandy-loam Maize Soil.</title>
        <authorList>
            <person name="Raths R."/>
            <person name="Peta V."/>
            <person name="Bucking H."/>
        </authorList>
    </citation>
    <scope>NUCLEOTIDE SEQUENCE [LARGE SCALE GENOMIC DNA]</scope>
    <source>
        <strain evidence="2 3">MC02</strain>
    </source>
</reference>
<name>A0A4Y9SDM7_9BURK</name>
<gene>
    <name evidence="2" type="ORF">E4L96_09855</name>
</gene>
<dbReference type="RefSeq" id="WP_135207041.1">
    <property type="nucleotide sequence ID" value="NZ_SPVF01000128.1"/>
</dbReference>
<dbReference type="Proteomes" id="UP000298438">
    <property type="component" value="Unassembled WGS sequence"/>
</dbReference>
<accession>A0A4Y9SDM7</accession>
<sequence>MTDDKDKIDHAMKEVEREVPGKAKRFIAWARSDRARKVRVPLAMSLIGVGIFFPYMPVVGIEDVPIGLLLLSYDLPFLRAPMAALVLKLVKFWRRLKVWWKT</sequence>
<dbReference type="EMBL" id="SPVF01000128">
    <property type="protein sequence ID" value="TFW20797.1"/>
    <property type="molecule type" value="Genomic_DNA"/>
</dbReference>
<feature type="transmembrane region" description="Helical" evidence="1">
    <location>
        <begin position="40"/>
        <end position="58"/>
    </location>
</feature>
<keyword evidence="1" id="KW-0472">Membrane</keyword>
<keyword evidence="1" id="KW-1133">Transmembrane helix</keyword>
<evidence type="ECO:0000313" key="3">
    <source>
        <dbReference type="Proteomes" id="UP000298438"/>
    </source>
</evidence>
<keyword evidence="3" id="KW-1185">Reference proteome</keyword>
<proteinExistence type="predicted"/>
<comment type="caution">
    <text evidence="2">The sequence shown here is derived from an EMBL/GenBank/DDBJ whole genome shotgun (WGS) entry which is preliminary data.</text>
</comment>
<dbReference type="OrthoDB" id="5959103at2"/>
<dbReference type="AlphaFoldDB" id="A0A4Y9SDM7"/>
<keyword evidence="1" id="KW-0812">Transmembrane</keyword>
<feature type="transmembrane region" description="Helical" evidence="1">
    <location>
        <begin position="64"/>
        <end position="87"/>
    </location>
</feature>
<evidence type="ECO:0000313" key="2">
    <source>
        <dbReference type="EMBL" id="TFW20797.1"/>
    </source>
</evidence>
<evidence type="ECO:0000256" key="1">
    <source>
        <dbReference type="SAM" id="Phobius"/>
    </source>
</evidence>